<keyword evidence="1" id="KW-1133">Transmembrane helix</keyword>
<sequence>MSSRTHSSYPCVAAIIKGDSPFFCFGTFKDDFFWINFKIYSFCNSILLFMLCSSLNTQNVDMFDMFVVFVTLSFYS</sequence>
<evidence type="ECO:0000313" key="3">
    <source>
        <dbReference type="Proteomes" id="UP000202419"/>
    </source>
</evidence>
<keyword evidence="1" id="KW-0812">Transmembrane</keyword>
<dbReference type="RefSeq" id="YP_001497221.1">
    <property type="nucleotide sequence ID" value="NC_009898.1"/>
</dbReference>
<protein>
    <submittedName>
        <fullName evidence="2">Uncharacterized protein b025R</fullName>
    </submittedName>
</protein>
<keyword evidence="1" id="KW-0472">Membrane</keyword>
<dbReference type="GeneID" id="5658786"/>
<reference evidence="2 3" key="1">
    <citation type="journal article" date="2007" name="Virology">
        <title>Sequence and annotation of the 369-kb NY-2A and the 345-kb AR158 viruses that infect Chlorella NC64A.</title>
        <authorList>
            <person name="Fitzgerald L.A."/>
            <person name="Graves M.V."/>
            <person name="Li X."/>
            <person name="Feldblyum T."/>
            <person name="Nierman W.C."/>
            <person name="Van Etten J.L."/>
        </authorList>
    </citation>
    <scope>NUCLEOTIDE SEQUENCE [LARGE SCALE GENOMIC DNA]</scope>
    <source>
        <strain evidence="2 3">NY-2A</strain>
    </source>
</reference>
<proteinExistence type="predicted"/>
<keyword evidence="3" id="KW-1185">Reference proteome</keyword>
<dbReference type="KEGG" id="vg:5658786"/>
<accession>A7IVQ0</accession>
<evidence type="ECO:0000313" key="2">
    <source>
        <dbReference type="EMBL" id="ABT14424.1"/>
    </source>
</evidence>
<organismHost>
    <name type="scientific">Chlorella</name>
    <dbReference type="NCBI Taxonomy" id="3071"/>
</organismHost>
<evidence type="ECO:0000256" key="1">
    <source>
        <dbReference type="SAM" id="Phobius"/>
    </source>
</evidence>
<name>A7IVQ0_PBCVN</name>
<feature type="transmembrane region" description="Helical" evidence="1">
    <location>
        <begin position="32"/>
        <end position="52"/>
    </location>
</feature>
<organism evidence="2 3">
    <name type="scientific">Paramecium bursaria Chlorella virus NY2A</name>
    <name type="common">PBCV-NY2A</name>
    <dbReference type="NCBI Taxonomy" id="46021"/>
    <lineage>
        <taxon>Viruses</taxon>
        <taxon>Varidnaviria</taxon>
        <taxon>Bamfordvirae</taxon>
        <taxon>Nucleocytoviricota</taxon>
        <taxon>Megaviricetes</taxon>
        <taxon>Algavirales</taxon>
        <taxon>Phycodnaviridae</taxon>
        <taxon>Chlorovirus</taxon>
        <taxon>Chlorovirus americanus</taxon>
    </lineage>
</organism>
<gene>
    <name evidence="2" type="primary">b025R</name>
    <name evidence="2" type="ORF">NY2A_b025R</name>
</gene>
<dbReference type="Proteomes" id="UP000202419">
    <property type="component" value="Segment"/>
</dbReference>
<dbReference type="EMBL" id="DQ491002">
    <property type="protein sequence ID" value="ABT14424.1"/>
    <property type="molecule type" value="Genomic_DNA"/>
</dbReference>